<dbReference type="EMBL" id="CM001881">
    <property type="protein sequence ID" value="EOY23711.1"/>
    <property type="molecule type" value="Genomic_DNA"/>
</dbReference>
<keyword evidence="3" id="KW-0862">Zinc</keyword>
<dbReference type="SUPFAM" id="SSF57850">
    <property type="entry name" value="RING/U-box"/>
    <property type="match status" value="1"/>
</dbReference>
<feature type="domain" description="RING-type" evidence="6">
    <location>
        <begin position="74"/>
        <end position="117"/>
    </location>
</feature>
<dbReference type="PROSITE" id="PS50089">
    <property type="entry name" value="ZF_RING_2"/>
    <property type="match status" value="1"/>
</dbReference>
<accession>A0A061G2C9</accession>
<evidence type="ECO:0000256" key="1">
    <source>
        <dbReference type="ARBA" id="ARBA00022723"/>
    </source>
</evidence>
<reference evidence="7 8" key="1">
    <citation type="journal article" date="2013" name="Genome Biol.">
        <title>The genome sequence of the most widely cultivated cacao type and its use to identify candidate genes regulating pod color.</title>
        <authorList>
            <person name="Motamayor J.C."/>
            <person name="Mockaitis K."/>
            <person name="Schmutz J."/>
            <person name="Haiminen N."/>
            <person name="Iii D.L."/>
            <person name="Cornejo O."/>
            <person name="Findley S.D."/>
            <person name="Zheng P."/>
            <person name="Utro F."/>
            <person name="Royaert S."/>
            <person name="Saski C."/>
            <person name="Jenkins J."/>
            <person name="Podicheti R."/>
            <person name="Zhao M."/>
            <person name="Scheffler B.E."/>
            <person name="Stack J.C."/>
            <person name="Feltus F.A."/>
            <person name="Mustiga G.M."/>
            <person name="Amores F."/>
            <person name="Phillips W."/>
            <person name="Marelli J.P."/>
            <person name="May G.D."/>
            <person name="Shapiro H."/>
            <person name="Ma J."/>
            <person name="Bustamante C.D."/>
            <person name="Schnell R.J."/>
            <person name="Main D."/>
            <person name="Gilbert D."/>
            <person name="Parida L."/>
            <person name="Kuhn D.N."/>
        </authorList>
    </citation>
    <scope>NUCLEOTIDE SEQUENCE [LARGE SCALE GENOMIC DNA]</scope>
    <source>
        <strain evidence="8">cv. Matina 1-6</strain>
    </source>
</reference>
<evidence type="ECO:0000313" key="7">
    <source>
        <dbReference type="EMBL" id="EOY23711.1"/>
    </source>
</evidence>
<dbReference type="GO" id="GO:0008270">
    <property type="term" value="F:zinc ion binding"/>
    <property type="evidence" value="ECO:0007669"/>
    <property type="project" value="UniProtKB-KW"/>
</dbReference>
<name>A0A061G2C9_THECC</name>
<sequence>MAVLSQFLLLGGAFFSFGCRHRDYQVESRPSPSLVPVPVFSMVQSLKNQLPVMQYSCFVKRKSGACVVDDPTCCIVCMNFVDRSHEVRELGSCYHVFHRDCLDAWIDHGNITCPLCKSKLLPAQGNSSRFGSDPWRKERMIYLFGDDEMMAQKLGNIVMLGMAHDRSLGRTCHSLLPTEQMDGSKV</sequence>
<proteinExistence type="predicted"/>
<dbReference type="HOGENOM" id="CLU_1456928_0_0_1"/>
<evidence type="ECO:0000313" key="8">
    <source>
        <dbReference type="Proteomes" id="UP000026915"/>
    </source>
</evidence>
<dbReference type="Gene3D" id="3.30.40.10">
    <property type="entry name" value="Zinc/RING finger domain, C3HC4 (zinc finger)"/>
    <property type="match status" value="1"/>
</dbReference>
<dbReference type="InterPro" id="IPR013083">
    <property type="entry name" value="Znf_RING/FYVE/PHD"/>
</dbReference>
<dbReference type="PANTHER" id="PTHR45969:SF81">
    <property type="entry name" value="OS08G0157400 PROTEIN"/>
    <property type="match status" value="1"/>
</dbReference>
<evidence type="ECO:0000259" key="6">
    <source>
        <dbReference type="PROSITE" id="PS50089"/>
    </source>
</evidence>
<dbReference type="InParanoid" id="A0A061G2C9"/>
<gene>
    <name evidence="7" type="ORF">TCM_015518</name>
</gene>
<dbReference type="Proteomes" id="UP000026915">
    <property type="component" value="Chromosome 3"/>
</dbReference>
<dbReference type="GO" id="GO:0016567">
    <property type="term" value="P:protein ubiquitination"/>
    <property type="evidence" value="ECO:0000318"/>
    <property type="project" value="GO_Central"/>
</dbReference>
<dbReference type="eggNOG" id="KOG0800">
    <property type="taxonomic scope" value="Eukaryota"/>
</dbReference>
<feature type="signal peptide" evidence="5">
    <location>
        <begin position="1"/>
        <end position="18"/>
    </location>
</feature>
<dbReference type="OMA" id="DEDPRCA"/>
<keyword evidence="8" id="KW-1185">Reference proteome</keyword>
<keyword evidence="2 4" id="KW-0863">Zinc-finger</keyword>
<evidence type="ECO:0000256" key="4">
    <source>
        <dbReference type="PROSITE-ProRule" id="PRU00175"/>
    </source>
</evidence>
<evidence type="ECO:0000256" key="2">
    <source>
        <dbReference type="ARBA" id="ARBA00022771"/>
    </source>
</evidence>
<dbReference type="Gramene" id="EOY23711">
    <property type="protein sequence ID" value="EOY23711"/>
    <property type="gene ID" value="TCM_015518"/>
</dbReference>
<dbReference type="InterPro" id="IPR001841">
    <property type="entry name" value="Znf_RING"/>
</dbReference>
<evidence type="ECO:0000256" key="3">
    <source>
        <dbReference type="ARBA" id="ARBA00022833"/>
    </source>
</evidence>
<dbReference type="SMART" id="SM00184">
    <property type="entry name" value="RING"/>
    <property type="match status" value="1"/>
</dbReference>
<keyword evidence="5" id="KW-0732">Signal</keyword>
<organism evidence="7 8">
    <name type="scientific">Theobroma cacao</name>
    <name type="common">Cacao</name>
    <name type="synonym">Cocoa</name>
    <dbReference type="NCBI Taxonomy" id="3641"/>
    <lineage>
        <taxon>Eukaryota</taxon>
        <taxon>Viridiplantae</taxon>
        <taxon>Streptophyta</taxon>
        <taxon>Embryophyta</taxon>
        <taxon>Tracheophyta</taxon>
        <taxon>Spermatophyta</taxon>
        <taxon>Magnoliopsida</taxon>
        <taxon>eudicotyledons</taxon>
        <taxon>Gunneridae</taxon>
        <taxon>Pentapetalae</taxon>
        <taxon>rosids</taxon>
        <taxon>malvids</taxon>
        <taxon>Malvales</taxon>
        <taxon>Malvaceae</taxon>
        <taxon>Byttnerioideae</taxon>
        <taxon>Theobroma</taxon>
    </lineage>
</organism>
<dbReference type="AlphaFoldDB" id="A0A061G2C9"/>
<dbReference type="GO" id="GO:0061630">
    <property type="term" value="F:ubiquitin protein ligase activity"/>
    <property type="evidence" value="ECO:0000318"/>
    <property type="project" value="GO_Central"/>
</dbReference>
<evidence type="ECO:0000256" key="5">
    <source>
        <dbReference type="SAM" id="SignalP"/>
    </source>
</evidence>
<keyword evidence="1" id="KW-0479">Metal-binding</keyword>
<protein>
    <submittedName>
        <fullName evidence="7">RING-H2 finger protein ATL2L, putative</fullName>
    </submittedName>
</protein>
<dbReference type="Pfam" id="PF13639">
    <property type="entry name" value="zf-RING_2"/>
    <property type="match status" value="1"/>
</dbReference>
<feature type="chain" id="PRO_5001602477" evidence="5">
    <location>
        <begin position="19"/>
        <end position="186"/>
    </location>
</feature>
<dbReference type="PANTHER" id="PTHR45969">
    <property type="entry name" value="RING ZINC FINGER PROTEIN-RELATED"/>
    <property type="match status" value="1"/>
</dbReference>